<dbReference type="PANTHER" id="PTHR43640">
    <property type="entry name" value="OS07G0260300 PROTEIN"/>
    <property type="match status" value="1"/>
</dbReference>
<dbReference type="GO" id="GO:0016715">
    <property type="term" value="F:oxidoreductase activity, acting on paired donors, with incorporation or reduction of molecular oxygen, reduced ascorbate as one donor, and incorporation of one atom of oxygen"/>
    <property type="evidence" value="ECO:0007669"/>
    <property type="project" value="InterPro"/>
</dbReference>
<evidence type="ECO:0000256" key="2">
    <source>
        <dbReference type="SAM" id="SignalP"/>
    </source>
</evidence>
<dbReference type="InterPro" id="IPR036249">
    <property type="entry name" value="Thioredoxin-like_sf"/>
</dbReference>
<dbReference type="InterPro" id="IPR008977">
    <property type="entry name" value="PHM/PNGase_F_dom_sf"/>
</dbReference>
<name>A0A518HRI5_9BACT</name>
<evidence type="ECO:0000313" key="6">
    <source>
        <dbReference type="Proteomes" id="UP000319004"/>
    </source>
</evidence>
<dbReference type="Proteomes" id="UP000319004">
    <property type="component" value="Chromosome"/>
</dbReference>
<keyword evidence="2" id="KW-0732">Signal</keyword>
<dbReference type="Gene3D" id="3.40.30.10">
    <property type="entry name" value="Glutaredoxin"/>
    <property type="match status" value="1"/>
</dbReference>
<keyword evidence="6" id="KW-1185">Reference proteome</keyword>
<proteinExistence type="predicted"/>
<dbReference type="GO" id="GO:0005509">
    <property type="term" value="F:calcium ion binding"/>
    <property type="evidence" value="ECO:0007669"/>
    <property type="project" value="InterPro"/>
</dbReference>
<dbReference type="Pfam" id="PF00578">
    <property type="entry name" value="AhpC-TSA"/>
    <property type="match status" value="1"/>
</dbReference>
<evidence type="ECO:0000259" key="4">
    <source>
        <dbReference type="PROSITE" id="PS51352"/>
    </source>
</evidence>
<dbReference type="EMBL" id="CP037423">
    <property type="protein sequence ID" value="QDV43462.1"/>
    <property type="molecule type" value="Genomic_DNA"/>
</dbReference>
<accession>A0A518HRI5</accession>
<dbReference type="PROSITE" id="PS50222">
    <property type="entry name" value="EF_HAND_2"/>
    <property type="match status" value="1"/>
</dbReference>
<feature type="signal peptide" evidence="2">
    <location>
        <begin position="1"/>
        <end position="25"/>
    </location>
</feature>
<evidence type="ECO:0000259" key="3">
    <source>
        <dbReference type="PROSITE" id="PS50222"/>
    </source>
</evidence>
<dbReference type="InterPro" id="IPR014784">
    <property type="entry name" value="Cu2_ascorb_mOase-like_C"/>
</dbReference>
<reference evidence="5 6" key="1">
    <citation type="submission" date="2019-03" db="EMBL/GenBank/DDBJ databases">
        <title>Deep-cultivation of Planctomycetes and their phenomic and genomic characterization uncovers novel biology.</title>
        <authorList>
            <person name="Wiegand S."/>
            <person name="Jogler M."/>
            <person name="Boedeker C."/>
            <person name="Pinto D."/>
            <person name="Vollmers J."/>
            <person name="Rivas-Marin E."/>
            <person name="Kohn T."/>
            <person name="Peeters S.H."/>
            <person name="Heuer A."/>
            <person name="Rast P."/>
            <person name="Oberbeckmann S."/>
            <person name="Bunk B."/>
            <person name="Jeske O."/>
            <person name="Meyerdierks A."/>
            <person name="Storesund J.E."/>
            <person name="Kallscheuer N."/>
            <person name="Luecker S."/>
            <person name="Lage O.M."/>
            <person name="Pohl T."/>
            <person name="Merkel B.J."/>
            <person name="Hornburger P."/>
            <person name="Mueller R.-W."/>
            <person name="Bruemmer F."/>
            <person name="Labrenz M."/>
            <person name="Spormann A.M."/>
            <person name="Op den Camp H."/>
            <person name="Overmann J."/>
            <person name="Amann R."/>
            <person name="Jetten M.S.M."/>
            <person name="Mascher T."/>
            <person name="Medema M.H."/>
            <person name="Devos D.P."/>
            <person name="Kaster A.-K."/>
            <person name="Ovreas L."/>
            <person name="Rohde M."/>
            <person name="Galperin M.Y."/>
            <person name="Jogler C."/>
        </authorList>
    </citation>
    <scope>NUCLEOTIDE SEQUENCE [LARGE SCALE GENOMIC DNA]</scope>
    <source>
        <strain evidence="5 6">Enr13</strain>
    </source>
</reference>
<dbReference type="InterPro" id="IPR013766">
    <property type="entry name" value="Thioredoxin_domain"/>
</dbReference>
<dbReference type="RefSeq" id="WP_145387630.1">
    <property type="nucleotide sequence ID" value="NZ_CP037423.1"/>
</dbReference>
<dbReference type="PROSITE" id="PS51352">
    <property type="entry name" value="THIOREDOXIN_2"/>
    <property type="match status" value="1"/>
</dbReference>
<evidence type="ECO:0000256" key="1">
    <source>
        <dbReference type="ARBA" id="ARBA00023157"/>
    </source>
</evidence>
<keyword evidence="1" id="KW-1015">Disulfide bond</keyword>
<organism evidence="5 6">
    <name type="scientific">Stieleria neptunia</name>
    <dbReference type="NCBI Taxonomy" id="2527979"/>
    <lineage>
        <taxon>Bacteria</taxon>
        <taxon>Pseudomonadati</taxon>
        <taxon>Planctomycetota</taxon>
        <taxon>Planctomycetia</taxon>
        <taxon>Pirellulales</taxon>
        <taxon>Pirellulaceae</taxon>
        <taxon>Stieleria</taxon>
    </lineage>
</organism>
<dbReference type="CDD" id="cd02969">
    <property type="entry name" value="PRX_like1"/>
    <property type="match status" value="1"/>
</dbReference>
<feature type="domain" description="Thioredoxin" evidence="4">
    <location>
        <begin position="25"/>
        <end position="174"/>
    </location>
</feature>
<dbReference type="SUPFAM" id="SSF47473">
    <property type="entry name" value="EF-hand"/>
    <property type="match status" value="1"/>
</dbReference>
<dbReference type="InterPro" id="IPR000866">
    <property type="entry name" value="AhpC/TSA"/>
</dbReference>
<dbReference type="PROSITE" id="PS00018">
    <property type="entry name" value="EF_HAND_1"/>
    <property type="match status" value="1"/>
</dbReference>
<dbReference type="InterPro" id="IPR011992">
    <property type="entry name" value="EF-hand-dom_pair"/>
</dbReference>
<dbReference type="AlphaFoldDB" id="A0A518HRI5"/>
<dbReference type="PANTHER" id="PTHR43640:SF1">
    <property type="entry name" value="THIOREDOXIN-DEPENDENT PEROXIREDOXIN"/>
    <property type="match status" value="1"/>
</dbReference>
<dbReference type="OrthoDB" id="9788721at2"/>
<feature type="chain" id="PRO_5022222472" evidence="2">
    <location>
        <begin position="26"/>
        <end position="658"/>
    </location>
</feature>
<dbReference type="Gene3D" id="1.10.238.10">
    <property type="entry name" value="EF-hand"/>
    <property type="match status" value="1"/>
</dbReference>
<dbReference type="InterPro" id="IPR047262">
    <property type="entry name" value="PRX-like1"/>
</dbReference>
<dbReference type="GO" id="GO:0016209">
    <property type="term" value="F:antioxidant activity"/>
    <property type="evidence" value="ECO:0007669"/>
    <property type="project" value="InterPro"/>
</dbReference>
<dbReference type="InterPro" id="IPR018247">
    <property type="entry name" value="EF_Hand_1_Ca_BS"/>
</dbReference>
<dbReference type="KEGG" id="snep:Enr13x_33190"/>
<dbReference type="SUPFAM" id="SSF49742">
    <property type="entry name" value="PHM/PNGase F"/>
    <property type="match status" value="2"/>
</dbReference>
<sequence length="658" mass="73505" precursor="true">MSTTVLRISIICSLLACLFAGNVSAANAVALQQLTFRGTAGQVISVDGSAFNVVCFLGTECPLARLYGPRLQRLADEYADRGVVFLGVNSNVQDSPAEIDEYAKKYAIEFPMVKDADQSIADAFGATRTPEVFVIDADGAMVYQGRIDDQYEPGVSRAEPTQNDLQDAIEALLSGNAVPEPRTTSVGCLITRTEKLKTNESVSTPVTFNADIASILNEHCVECHRSGEIAPMALTDYDEVVGWGQMILEVIDQKRMPPWHADPDIGHFVGERKMPQEARDKIATWLDNGMPQGNAEDLPTLPSWSGGWQFSSEPDVEIAMRDRPFTVPAEGVVEYQYFVVDPQWTEDRWIRAAQVIPGNASVVHHAIVFVRPPDGSRFHGIGWMAAYVPGQRAVGLPDGHARLVPAGSKLVFQMHYTPNGQQADDITRVGVWDIAADDVSHEVFTQLAIDHEFEIPPGVRDHVVEMSVDSFPPNSRMLGITPHMHLRGKSFWLQANRPGGQVKPLLSVPHYDFNWQHWYEFKTPIDLSDVESLQMSVSFDNSARNPFNPNPNDFVSWGDQTWEEMAIAFFDVAIPRGGPHYRVQKPKALSQRQRTEREKRIEEHVTQFMASMDTNRDGIVERDETPVTFQRFGFRHVDRNRDGKIECDEIRTAAAERL</sequence>
<dbReference type="Gene3D" id="2.60.120.230">
    <property type="match status" value="1"/>
</dbReference>
<dbReference type="InterPro" id="IPR036939">
    <property type="entry name" value="Cu2_ascorb_mOase_N_sf"/>
</dbReference>
<evidence type="ECO:0000313" key="5">
    <source>
        <dbReference type="EMBL" id="QDV43462.1"/>
    </source>
</evidence>
<dbReference type="GO" id="GO:0005507">
    <property type="term" value="F:copper ion binding"/>
    <property type="evidence" value="ECO:0007669"/>
    <property type="project" value="InterPro"/>
</dbReference>
<dbReference type="Gene3D" id="2.60.120.310">
    <property type="entry name" value="Copper type II, ascorbate-dependent monooxygenase, N-terminal domain"/>
    <property type="match status" value="1"/>
</dbReference>
<dbReference type="InterPro" id="IPR002048">
    <property type="entry name" value="EF_hand_dom"/>
</dbReference>
<gene>
    <name evidence="5" type="primary">resA_7</name>
    <name evidence="5" type="ORF">Enr13x_33190</name>
</gene>
<feature type="domain" description="EF-hand" evidence="3">
    <location>
        <begin position="634"/>
        <end position="658"/>
    </location>
</feature>
<dbReference type="SUPFAM" id="SSF52833">
    <property type="entry name" value="Thioredoxin-like"/>
    <property type="match status" value="1"/>
</dbReference>
<protein>
    <submittedName>
        <fullName evidence="5">Thiol-disulfide oxidoreductase ResA</fullName>
    </submittedName>
</protein>